<dbReference type="Gene3D" id="3.40.50.1980">
    <property type="entry name" value="Nitrogenase molybdenum iron protein domain"/>
    <property type="match status" value="2"/>
</dbReference>
<comment type="similarity">
    <text evidence="1">Belongs to the bacterial solute-binding protein 8 family.</text>
</comment>
<reference evidence="5 6" key="1">
    <citation type="submission" date="2021-01" db="EMBL/GenBank/DDBJ databases">
        <title>Whole genome shotgun sequence of Asanoa iriomotensis NBRC 100142.</title>
        <authorList>
            <person name="Komaki H."/>
            <person name="Tamura T."/>
        </authorList>
    </citation>
    <scope>NUCLEOTIDE SEQUENCE [LARGE SCALE GENOMIC DNA]</scope>
    <source>
        <strain evidence="5 6">NBRC 100142</strain>
    </source>
</reference>
<comment type="caution">
    <text evidence="5">The sequence shown here is derived from an EMBL/GenBank/DDBJ whole genome shotgun (WGS) entry which is preliminary data.</text>
</comment>
<dbReference type="PROSITE" id="PS51257">
    <property type="entry name" value="PROKAR_LIPOPROTEIN"/>
    <property type="match status" value="1"/>
</dbReference>
<evidence type="ECO:0000313" key="6">
    <source>
        <dbReference type="Proteomes" id="UP000624325"/>
    </source>
</evidence>
<evidence type="ECO:0000256" key="2">
    <source>
        <dbReference type="ARBA" id="ARBA00022729"/>
    </source>
</evidence>
<evidence type="ECO:0000256" key="3">
    <source>
        <dbReference type="SAM" id="SignalP"/>
    </source>
</evidence>
<proteinExistence type="inferred from homology"/>
<dbReference type="NCBIfam" id="NF038402">
    <property type="entry name" value="TroA_like"/>
    <property type="match status" value="1"/>
</dbReference>
<dbReference type="Pfam" id="PF01497">
    <property type="entry name" value="Peripla_BP_2"/>
    <property type="match status" value="1"/>
</dbReference>
<evidence type="ECO:0000313" key="5">
    <source>
        <dbReference type="EMBL" id="GIF57866.1"/>
    </source>
</evidence>
<evidence type="ECO:0000259" key="4">
    <source>
        <dbReference type="PROSITE" id="PS50983"/>
    </source>
</evidence>
<dbReference type="InterPro" id="IPR002491">
    <property type="entry name" value="ABC_transptr_periplasmic_BD"/>
</dbReference>
<feature type="signal peptide" evidence="3">
    <location>
        <begin position="1"/>
        <end position="20"/>
    </location>
</feature>
<keyword evidence="2 3" id="KW-0732">Signal</keyword>
<keyword evidence="6" id="KW-1185">Reference proteome</keyword>
<dbReference type="InterPro" id="IPR054828">
    <property type="entry name" value="Vit_B12_bind_prot"/>
</dbReference>
<feature type="chain" id="PRO_5045283939" evidence="3">
    <location>
        <begin position="21"/>
        <end position="314"/>
    </location>
</feature>
<dbReference type="CDD" id="cd01143">
    <property type="entry name" value="YvrC"/>
    <property type="match status" value="1"/>
</dbReference>
<feature type="domain" description="Fe/B12 periplasmic-binding" evidence="4">
    <location>
        <begin position="60"/>
        <end position="314"/>
    </location>
</feature>
<accession>A0ABQ4C618</accession>
<dbReference type="PANTHER" id="PTHR30535">
    <property type="entry name" value="VITAMIN B12-BINDING PROTEIN"/>
    <property type="match status" value="1"/>
</dbReference>
<name>A0ABQ4C618_9ACTN</name>
<dbReference type="PANTHER" id="PTHR30535:SF34">
    <property type="entry name" value="MOLYBDATE-BINDING PROTEIN MOLA"/>
    <property type="match status" value="1"/>
</dbReference>
<sequence>MRYQVRFVAVAALGAALALAGCGSGGGTENGGTPPSQDVGATADFPVTIGSTTVAAKPTKIVALSPTATEVLFAIGAGQQVKAVDDQSNFPAEAPKSALSGFQPNAEAIAEQEPDLVVLSNDTNNVVAQLTQLKIPVYVAAAGKTIDDTYRQITDIGALTGNKPAAEDLAKRMREDVDKLVADVPKRATKLTYYYELGPELYSLTSKTFVGSLFDQLGLENVADAADADGSKGGYPQLSAESLVKADPDLIFLADTVCCQQSAATVSARPGWAGITAVKTGQIVPLNDDIASRWGPRTVDLLRQIVDAVSKVPA</sequence>
<protein>
    <submittedName>
        <fullName evidence="5">ABC transporter substrate-binding protein</fullName>
    </submittedName>
</protein>
<gene>
    <name evidence="5" type="ORF">Air01nite_39610</name>
</gene>
<dbReference type="RefSeq" id="WP_203704181.1">
    <property type="nucleotide sequence ID" value="NZ_BAAALU010000002.1"/>
</dbReference>
<dbReference type="SUPFAM" id="SSF53807">
    <property type="entry name" value="Helical backbone' metal receptor"/>
    <property type="match status" value="1"/>
</dbReference>
<organism evidence="5 6">
    <name type="scientific">Asanoa iriomotensis</name>
    <dbReference type="NCBI Taxonomy" id="234613"/>
    <lineage>
        <taxon>Bacteria</taxon>
        <taxon>Bacillati</taxon>
        <taxon>Actinomycetota</taxon>
        <taxon>Actinomycetes</taxon>
        <taxon>Micromonosporales</taxon>
        <taxon>Micromonosporaceae</taxon>
        <taxon>Asanoa</taxon>
    </lineage>
</organism>
<dbReference type="InterPro" id="IPR050902">
    <property type="entry name" value="ABC_Transporter_SBP"/>
</dbReference>
<dbReference type="PROSITE" id="PS50983">
    <property type="entry name" value="FE_B12_PBP"/>
    <property type="match status" value="1"/>
</dbReference>
<dbReference type="Proteomes" id="UP000624325">
    <property type="component" value="Unassembled WGS sequence"/>
</dbReference>
<dbReference type="EMBL" id="BONC01000027">
    <property type="protein sequence ID" value="GIF57866.1"/>
    <property type="molecule type" value="Genomic_DNA"/>
</dbReference>
<evidence type="ECO:0000256" key="1">
    <source>
        <dbReference type="ARBA" id="ARBA00008814"/>
    </source>
</evidence>